<sequence length="77" mass="8201">MGLHILCSGVRLGLTSMAGHSAVAAESALATVHGWHCFAVMYGRQCWGGSLMGYGVGCRKNCFLPATEPEKRLTCQN</sequence>
<protein>
    <submittedName>
        <fullName evidence="1">Uncharacterized protein</fullName>
    </submittedName>
</protein>
<accession>A0A252A0Q0</accession>
<gene>
    <name evidence="1" type="ORF">HK12_08065</name>
</gene>
<proteinExistence type="predicted"/>
<dbReference type="AlphaFoldDB" id="A0A252A0Q0"/>
<dbReference type="Proteomes" id="UP000194639">
    <property type="component" value="Unassembled WGS sequence"/>
</dbReference>
<comment type="caution">
    <text evidence="1">The sequence shown here is derived from an EMBL/GenBank/DDBJ whole genome shotgun (WGS) entry which is preliminary data.</text>
</comment>
<name>A0A252A0Q0_9PROT</name>
<evidence type="ECO:0000313" key="1">
    <source>
        <dbReference type="EMBL" id="OUI80675.1"/>
    </source>
</evidence>
<reference evidence="1 2" key="1">
    <citation type="submission" date="2014-06" db="EMBL/GenBank/DDBJ databases">
        <authorList>
            <person name="Ju J."/>
            <person name="Zhang J."/>
        </authorList>
    </citation>
    <scope>NUCLEOTIDE SEQUENCE [LARGE SCALE GENOMIC DNA]</scope>
    <source>
        <strain evidence="1">DmW_045</strain>
    </source>
</reference>
<dbReference type="EMBL" id="JOMO01000030">
    <property type="protein sequence ID" value="OUI80675.1"/>
    <property type="molecule type" value="Genomic_DNA"/>
</dbReference>
<evidence type="ECO:0000313" key="2">
    <source>
        <dbReference type="Proteomes" id="UP000194639"/>
    </source>
</evidence>
<organism evidence="1 2">
    <name type="scientific">Acetobacter orientalis</name>
    <dbReference type="NCBI Taxonomy" id="146474"/>
    <lineage>
        <taxon>Bacteria</taxon>
        <taxon>Pseudomonadati</taxon>
        <taxon>Pseudomonadota</taxon>
        <taxon>Alphaproteobacteria</taxon>
        <taxon>Acetobacterales</taxon>
        <taxon>Acetobacteraceae</taxon>
        <taxon>Acetobacter</taxon>
    </lineage>
</organism>